<accession>A0A399F241</accession>
<dbReference type="PANTHER" id="PTHR43597:SF5">
    <property type="entry name" value="SUFE-LIKE PROTEIN 2, CHLOROPLASTIC"/>
    <property type="match status" value="1"/>
</dbReference>
<dbReference type="PANTHER" id="PTHR43597">
    <property type="entry name" value="SULFUR ACCEPTOR PROTEIN CSDE"/>
    <property type="match status" value="1"/>
</dbReference>
<dbReference type="SUPFAM" id="SSF82649">
    <property type="entry name" value="SufE/NifU"/>
    <property type="match status" value="1"/>
</dbReference>
<sequence length="146" mass="16182">MSHEERLAQLPPKLQQVVKTLGSAPKVLKTEMLLEFAKKMPPLPEGMEAKLEQVHECTTPFFVHAELEGPAVHLFFDAPKEAPTVRAFAGMLAEGLEGESPETVLSVPEDFYTLARLEEVVTPLRLRGLQAVLARIKRQVREAVSA</sequence>
<name>A0A399F241_9DEIN</name>
<dbReference type="InterPro" id="IPR003808">
    <property type="entry name" value="Fe-S_metab-assoc_dom"/>
</dbReference>
<dbReference type="Pfam" id="PF02657">
    <property type="entry name" value="SufE"/>
    <property type="match status" value="1"/>
</dbReference>
<reference evidence="3 4" key="1">
    <citation type="submission" date="2018-08" db="EMBL/GenBank/DDBJ databases">
        <title>Meiothermus terrae DSM 26712 genome sequencing project.</title>
        <authorList>
            <person name="Da Costa M.S."/>
            <person name="Albuquerque L."/>
            <person name="Raposo P."/>
            <person name="Froufe H.J.C."/>
            <person name="Barroso C.S."/>
            <person name="Egas C."/>
        </authorList>
    </citation>
    <scope>NUCLEOTIDE SEQUENCE [LARGE SCALE GENOMIC DNA]</scope>
    <source>
        <strain evidence="3 4">DSM 26712</strain>
    </source>
</reference>
<dbReference type="EMBL" id="QXDL01000003">
    <property type="protein sequence ID" value="RIH90794.1"/>
    <property type="molecule type" value="Genomic_DNA"/>
</dbReference>
<comment type="caution">
    <text evidence="3">The sequence shown here is derived from an EMBL/GenBank/DDBJ whole genome shotgun (WGS) entry which is preliminary data.</text>
</comment>
<proteinExistence type="inferred from homology"/>
<evidence type="ECO:0000259" key="2">
    <source>
        <dbReference type="Pfam" id="PF02657"/>
    </source>
</evidence>
<evidence type="ECO:0000313" key="3">
    <source>
        <dbReference type="EMBL" id="RIH90794.1"/>
    </source>
</evidence>
<dbReference type="OrthoDB" id="9806335at2"/>
<keyword evidence="4" id="KW-1185">Reference proteome</keyword>
<feature type="domain" description="Fe-S metabolism associated" evidence="2">
    <location>
        <begin position="29"/>
        <end position="139"/>
    </location>
</feature>
<evidence type="ECO:0000313" key="4">
    <source>
        <dbReference type="Proteomes" id="UP000265715"/>
    </source>
</evidence>
<dbReference type="RefSeq" id="WP_119313441.1">
    <property type="nucleotide sequence ID" value="NZ_QXDL01000003.1"/>
</dbReference>
<protein>
    <submittedName>
        <fullName evidence="3">Putative SufE-like protein</fullName>
    </submittedName>
</protein>
<evidence type="ECO:0000256" key="1">
    <source>
        <dbReference type="ARBA" id="ARBA00010282"/>
    </source>
</evidence>
<dbReference type="Proteomes" id="UP000265715">
    <property type="component" value="Unassembled WGS sequence"/>
</dbReference>
<dbReference type="Gene3D" id="3.90.1010.10">
    <property type="match status" value="1"/>
</dbReference>
<dbReference type="AlphaFoldDB" id="A0A399F241"/>
<comment type="similarity">
    <text evidence="1">Belongs to the SufE family.</text>
</comment>
<gene>
    <name evidence="3" type="ORF">Mterra_00166</name>
</gene>
<organism evidence="3 4">
    <name type="scientific">Calidithermus terrae</name>
    <dbReference type="NCBI Taxonomy" id="1408545"/>
    <lineage>
        <taxon>Bacteria</taxon>
        <taxon>Thermotogati</taxon>
        <taxon>Deinococcota</taxon>
        <taxon>Deinococci</taxon>
        <taxon>Thermales</taxon>
        <taxon>Thermaceae</taxon>
        <taxon>Calidithermus</taxon>
    </lineage>
</organism>